<sequence length="194" mass="21130">MKKIAIIGSGGLGREILGIIQAINKKNKTWTFIGFYDDNYSDKLIHSYPIIGDIATLNSIEEDIYIVIGIGNPAVKEKIFKKITNPKIVFPTLIHPSVISYSEETISLGKGVVIAANCVLTVDIEISDFVYLNTACTISHDTIIEDYTMVMPTVSISGGAKIGKKVYLGNGTKIDYHITIADNTVIKAGTIFSK</sequence>
<feature type="active site" description="Proton acceptor" evidence="2">
    <location>
        <position position="140"/>
    </location>
</feature>
<dbReference type="OrthoDB" id="708224at2"/>
<evidence type="ECO:0000259" key="4">
    <source>
        <dbReference type="Pfam" id="PF17836"/>
    </source>
</evidence>
<dbReference type="InterPro" id="IPR050179">
    <property type="entry name" value="Trans_hexapeptide_repeat"/>
</dbReference>
<evidence type="ECO:0000256" key="2">
    <source>
        <dbReference type="PIRSR" id="PIRSR620019-1"/>
    </source>
</evidence>
<dbReference type="Gene3D" id="2.160.10.10">
    <property type="entry name" value="Hexapeptide repeat proteins"/>
    <property type="match status" value="1"/>
</dbReference>
<protein>
    <submittedName>
        <fullName evidence="5">Acetyltransferase</fullName>
    </submittedName>
</protein>
<dbReference type="InterPro" id="IPR020019">
    <property type="entry name" value="AcTrfase_PglD-like"/>
</dbReference>
<dbReference type="CDD" id="cd03360">
    <property type="entry name" value="LbH_AT_putative"/>
    <property type="match status" value="1"/>
</dbReference>
<evidence type="ECO:0000313" key="6">
    <source>
        <dbReference type="Proteomes" id="UP000234211"/>
    </source>
</evidence>
<dbReference type="RefSeq" id="WP_101916784.1">
    <property type="nucleotide sequence ID" value="NZ_JAFMUR010000003.1"/>
</dbReference>
<dbReference type="Gene3D" id="3.40.50.20">
    <property type="match status" value="1"/>
</dbReference>
<dbReference type="PANTHER" id="PTHR43300">
    <property type="entry name" value="ACETYLTRANSFERASE"/>
    <property type="match status" value="1"/>
</dbReference>
<feature type="site" description="Increases basicity of active site His" evidence="2">
    <location>
        <position position="141"/>
    </location>
</feature>
<keyword evidence="6" id="KW-1185">Reference proteome</keyword>
<feature type="binding site" evidence="3">
    <location>
        <position position="71"/>
    </location>
    <ligand>
        <name>substrate</name>
    </ligand>
</feature>
<dbReference type="PANTHER" id="PTHR43300:SF7">
    <property type="entry name" value="UDP-N-ACETYLBACILLOSAMINE N-ACETYLTRANSFERASE"/>
    <property type="match status" value="1"/>
</dbReference>
<dbReference type="InterPro" id="IPR011004">
    <property type="entry name" value="Trimer_LpxA-like_sf"/>
</dbReference>
<dbReference type="Proteomes" id="UP000234211">
    <property type="component" value="Unassembled WGS sequence"/>
</dbReference>
<evidence type="ECO:0000256" key="1">
    <source>
        <dbReference type="ARBA" id="ARBA00007274"/>
    </source>
</evidence>
<dbReference type="InterPro" id="IPR041561">
    <property type="entry name" value="PglD_N"/>
</dbReference>
<comment type="similarity">
    <text evidence="1">Belongs to the transferase hexapeptide repeat family.</text>
</comment>
<accession>A0A2H1YFL7</accession>
<keyword evidence="5" id="KW-0808">Transferase</keyword>
<dbReference type="AlphaFoldDB" id="A0A2H1YFL7"/>
<evidence type="ECO:0000313" key="5">
    <source>
        <dbReference type="EMBL" id="SOS74294.1"/>
    </source>
</evidence>
<dbReference type="SUPFAM" id="SSF51161">
    <property type="entry name" value="Trimeric LpxA-like enzymes"/>
    <property type="match status" value="1"/>
</dbReference>
<evidence type="ECO:0000256" key="3">
    <source>
        <dbReference type="PIRSR" id="PIRSR620019-2"/>
    </source>
</evidence>
<dbReference type="Pfam" id="PF17836">
    <property type="entry name" value="PglD_N"/>
    <property type="match status" value="1"/>
</dbReference>
<dbReference type="EMBL" id="OENF01000010">
    <property type="protein sequence ID" value="SOS74294.1"/>
    <property type="molecule type" value="Genomic_DNA"/>
</dbReference>
<reference evidence="6" key="1">
    <citation type="submission" date="2017-11" db="EMBL/GenBank/DDBJ databases">
        <authorList>
            <person name="Duchaud E."/>
        </authorList>
    </citation>
    <scope>NUCLEOTIDE SEQUENCE [LARGE SCALE GENOMIC DNA]</scope>
    <source>
        <strain evidence="6">Tenacibaculum sp. TNO020</strain>
    </source>
</reference>
<feature type="domain" description="PglD N-terminal" evidence="4">
    <location>
        <begin position="3"/>
        <end position="83"/>
    </location>
</feature>
<gene>
    <name evidence="5" type="ORF">TNO020_180328</name>
</gene>
<organism evidence="5 6">
    <name type="scientific">Tenacibaculum piscium</name>
    <dbReference type="NCBI Taxonomy" id="1458515"/>
    <lineage>
        <taxon>Bacteria</taxon>
        <taxon>Pseudomonadati</taxon>
        <taxon>Bacteroidota</taxon>
        <taxon>Flavobacteriia</taxon>
        <taxon>Flavobacteriales</taxon>
        <taxon>Flavobacteriaceae</taxon>
        <taxon>Tenacibaculum</taxon>
    </lineage>
</organism>
<name>A0A2H1YFL7_9FLAO</name>
<proteinExistence type="inferred from homology"/>
<dbReference type="GO" id="GO:0016740">
    <property type="term" value="F:transferase activity"/>
    <property type="evidence" value="ECO:0007669"/>
    <property type="project" value="UniProtKB-KW"/>
</dbReference>